<feature type="domain" description="Endoribonuclease YicC-like N-terminal" evidence="6">
    <location>
        <begin position="5"/>
        <end position="175"/>
    </location>
</feature>
<sequence length="311" mass="33441">MSGTVYSMTGFGAGRIEAVLEDECQLTVTAEVKTVNHKHLQAKIRLPHEYSSLEPAIDKLVRQTLARGAVQLSVDVARIGGDAGVRLDASVARRYLELQVGLAAELADVSGSTELAPITSMMDLIRLPGVIVQSTGQTAAALDAAGPEASAVIDAVAAALEHLTEMRRFEGAAMRRDLENSGQEIARLVAEIATRIPDVVAHHRARLVERVGELSGHPGTTAADLAREIALLSDRLDVSEEITRLQSHLEQLENLLEGGGAIGRKLDFLAQEFFREANTIGSKCSDAAVAHLVVDLKTHVERLREQVQNVE</sequence>
<dbReference type="GO" id="GO:0016787">
    <property type="term" value="F:hydrolase activity"/>
    <property type="evidence" value="ECO:0007669"/>
    <property type="project" value="UniProtKB-KW"/>
</dbReference>
<keyword evidence="9" id="KW-1185">Reference proteome</keyword>
<evidence type="ECO:0000256" key="5">
    <source>
        <dbReference type="ARBA" id="ARBA00035648"/>
    </source>
</evidence>
<reference evidence="8 9" key="1">
    <citation type="submission" date="2019-02" db="EMBL/GenBank/DDBJ databases">
        <title>Deep-cultivation of Planctomycetes and their phenomic and genomic characterization uncovers novel biology.</title>
        <authorList>
            <person name="Wiegand S."/>
            <person name="Jogler M."/>
            <person name="Boedeker C."/>
            <person name="Pinto D."/>
            <person name="Vollmers J."/>
            <person name="Rivas-Marin E."/>
            <person name="Kohn T."/>
            <person name="Peeters S.H."/>
            <person name="Heuer A."/>
            <person name="Rast P."/>
            <person name="Oberbeckmann S."/>
            <person name="Bunk B."/>
            <person name="Jeske O."/>
            <person name="Meyerdierks A."/>
            <person name="Storesund J.E."/>
            <person name="Kallscheuer N."/>
            <person name="Luecker S."/>
            <person name="Lage O.M."/>
            <person name="Pohl T."/>
            <person name="Merkel B.J."/>
            <person name="Hornburger P."/>
            <person name="Mueller R.-W."/>
            <person name="Bruemmer F."/>
            <person name="Labrenz M."/>
            <person name="Spormann A.M."/>
            <person name="Op den Camp H."/>
            <person name="Overmann J."/>
            <person name="Amann R."/>
            <person name="Jetten M.S.M."/>
            <person name="Mascher T."/>
            <person name="Medema M.H."/>
            <person name="Devos D.P."/>
            <person name="Kaster A.-K."/>
            <person name="Ovreas L."/>
            <person name="Rohde M."/>
            <person name="Galperin M.Y."/>
            <person name="Jogler C."/>
        </authorList>
    </citation>
    <scope>NUCLEOTIDE SEQUENCE [LARGE SCALE GENOMIC DNA]</scope>
    <source>
        <strain evidence="8 9">Poly30</strain>
    </source>
</reference>
<dbReference type="OrthoDB" id="9771229at2"/>
<dbReference type="NCBIfam" id="TIGR00255">
    <property type="entry name" value="YicC/YloC family endoribonuclease"/>
    <property type="match status" value="1"/>
</dbReference>
<keyword evidence="4" id="KW-0378">Hydrolase</keyword>
<evidence type="ECO:0000259" key="6">
    <source>
        <dbReference type="Pfam" id="PF03755"/>
    </source>
</evidence>
<dbReference type="Pfam" id="PF03755">
    <property type="entry name" value="YicC-like_N"/>
    <property type="match status" value="1"/>
</dbReference>
<dbReference type="EMBL" id="CP036434">
    <property type="protein sequence ID" value="QDV09743.1"/>
    <property type="molecule type" value="Genomic_DNA"/>
</dbReference>
<evidence type="ECO:0000256" key="4">
    <source>
        <dbReference type="ARBA" id="ARBA00022801"/>
    </source>
</evidence>
<gene>
    <name evidence="8" type="ORF">Poly30_53020</name>
</gene>
<keyword evidence="3" id="KW-0255">Endonuclease</keyword>
<dbReference type="PANTHER" id="PTHR30636:SF3">
    <property type="entry name" value="UPF0701 PROTEIN YICC"/>
    <property type="match status" value="1"/>
</dbReference>
<keyword evidence="2" id="KW-0540">Nuclease</keyword>
<dbReference type="Pfam" id="PF08340">
    <property type="entry name" value="YicC-like_C"/>
    <property type="match status" value="1"/>
</dbReference>
<dbReference type="GO" id="GO:0004521">
    <property type="term" value="F:RNA endonuclease activity"/>
    <property type="evidence" value="ECO:0007669"/>
    <property type="project" value="InterPro"/>
</dbReference>
<evidence type="ECO:0000256" key="2">
    <source>
        <dbReference type="ARBA" id="ARBA00022722"/>
    </source>
</evidence>
<evidence type="ECO:0008006" key="10">
    <source>
        <dbReference type="Google" id="ProtNLM"/>
    </source>
</evidence>
<feature type="domain" description="Endoribonuclease YicC-like C-terminal" evidence="7">
    <location>
        <begin position="193"/>
        <end position="311"/>
    </location>
</feature>
<evidence type="ECO:0000256" key="3">
    <source>
        <dbReference type="ARBA" id="ARBA00022759"/>
    </source>
</evidence>
<dbReference type="Proteomes" id="UP000320390">
    <property type="component" value="Chromosome"/>
</dbReference>
<dbReference type="InterPro" id="IPR013551">
    <property type="entry name" value="YicC-like_C"/>
</dbReference>
<dbReference type="PANTHER" id="PTHR30636">
    <property type="entry name" value="UPF0701 PROTEIN YICC"/>
    <property type="match status" value="1"/>
</dbReference>
<evidence type="ECO:0000313" key="9">
    <source>
        <dbReference type="Proteomes" id="UP000320390"/>
    </source>
</evidence>
<dbReference type="InterPro" id="IPR013527">
    <property type="entry name" value="YicC-like_N"/>
</dbReference>
<dbReference type="AlphaFoldDB" id="A0A518F076"/>
<protein>
    <recommendedName>
        <fullName evidence="10">YicC family protein</fullName>
    </recommendedName>
</protein>
<name>A0A518F076_9BACT</name>
<organism evidence="8 9">
    <name type="scientific">Saltatorellus ferox</name>
    <dbReference type="NCBI Taxonomy" id="2528018"/>
    <lineage>
        <taxon>Bacteria</taxon>
        <taxon>Pseudomonadati</taxon>
        <taxon>Planctomycetota</taxon>
        <taxon>Planctomycetia</taxon>
        <taxon>Planctomycetia incertae sedis</taxon>
        <taxon>Saltatorellus</taxon>
    </lineage>
</organism>
<evidence type="ECO:0000259" key="7">
    <source>
        <dbReference type="Pfam" id="PF08340"/>
    </source>
</evidence>
<evidence type="ECO:0000256" key="1">
    <source>
        <dbReference type="ARBA" id="ARBA00001968"/>
    </source>
</evidence>
<proteinExistence type="inferred from homology"/>
<comment type="cofactor">
    <cofactor evidence="1">
        <name>a divalent metal cation</name>
        <dbReference type="ChEBI" id="CHEBI:60240"/>
    </cofactor>
</comment>
<accession>A0A518F076</accession>
<evidence type="ECO:0000313" key="8">
    <source>
        <dbReference type="EMBL" id="QDV09743.1"/>
    </source>
</evidence>
<dbReference type="InterPro" id="IPR005229">
    <property type="entry name" value="YicC/YloC-like"/>
</dbReference>
<comment type="similarity">
    <text evidence="5">Belongs to the YicC/YloC family.</text>
</comment>
<dbReference type="RefSeq" id="WP_145204638.1">
    <property type="nucleotide sequence ID" value="NZ_CP036434.1"/>
</dbReference>